<name>D7QZ78_DROME</name>
<dbReference type="Pfam" id="PF07253">
    <property type="entry name" value="Gypsy"/>
    <property type="match status" value="1"/>
</dbReference>
<evidence type="ECO:0000256" key="2">
    <source>
        <dbReference type="SAM" id="SignalP"/>
    </source>
</evidence>
<proteinExistence type="predicted"/>
<keyword evidence="1" id="KW-0472">Membrane</keyword>
<dbReference type="InterPro" id="IPR009882">
    <property type="entry name" value="Gypsy"/>
</dbReference>
<feature type="signal peptide" evidence="2">
    <location>
        <begin position="1"/>
        <end position="18"/>
    </location>
</feature>
<keyword evidence="3" id="KW-0261">Viral envelope protein</keyword>
<reference evidence="3" key="1">
    <citation type="journal article" date="2010" name="Mol. Genet. Genomics">
        <title>Amplification of "defective" retrotransposon gtwin in D. melanogaster strain carrying large complex chromosomal aberration.</title>
        <authorList>
            <person name="Stefanov Y.E."/>
            <person name="Glukhov I.A."/>
            <person name="Kotnova A.P."/>
            <person name="Salenko V.B."/>
            <person name="Pasyukova E.G."/>
            <person name="Lyubomirskaya N.V."/>
            <person name="Ilyin Y.V."/>
        </authorList>
    </citation>
    <scope>NUCLEOTIDE SEQUENCE</scope>
</reference>
<dbReference type="EMBL" id="HM015909">
    <property type="protein sequence ID" value="ADI57935.1"/>
    <property type="molecule type" value="Genomic_DNA"/>
</dbReference>
<sequence length="486" mass="54152">MVCRFALVTLIILAVANARITDFSHAKYIPVVDGDVLVFEHRNCLRHSSNLSDYIYMVDETKKLSASFPQSHMRKLLDVDTDHLVNLLSVLKIHHRIARSLDFLGTALKVVAGTPDASDFLKIKMTEAQLVDSNSRQININSETQIQINKLTDTVNRIIKARNNDLVDTPHLYEALLARNRMLATEIQNLILTITLAKANIVNPTILNHADLSSLIEQNTPIVSLLEASKIRVLQSDSIIHILIAYPRVKVKCKKILVYPVSHYQTILRLDEDTLAECEEDTFSVTECVETTHDTFCERSRRDTCARSLHAGNTAQCHTQSNHLRAVMPIDDGIVIINEATARVSTDGGPEVLVKGTHLITFEQSATINGTEFVNLRKAINKQPGVARSPLLNIVGHDQELSMPLLHRMNNDNLRFIQGFKDEVDAAGSPKLWFVAGVVLNVGLIGSLILFLALRKRRASAEIQQTIDKLNITEDGHNLRGGVVNN</sequence>
<keyword evidence="1" id="KW-0812">Transmembrane</keyword>
<accession>D7QZ78</accession>
<dbReference type="PIRSF" id="PIRSF003841">
    <property type="entry name" value="Gypsy"/>
    <property type="match status" value="1"/>
</dbReference>
<feature type="transmembrane region" description="Helical" evidence="1">
    <location>
        <begin position="432"/>
        <end position="454"/>
    </location>
</feature>
<evidence type="ECO:0000256" key="1">
    <source>
        <dbReference type="SAM" id="Phobius"/>
    </source>
</evidence>
<feature type="chain" id="PRO_5003105372" evidence="2">
    <location>
        <begin position="19"/>
        <end position="486"/>
    </location>
</feature>
<dbReference type="AlphaFoldDB" id="D7QZ78"/>
<evidence type="ECO:0000313" key="3">
    <source>
        <dbReference type="EMBL" id="ADI57935.1"/>
    </source>
</evidence>
<keyword evidence="2" id="KW-0732">Signal</keyword>
<organism evidence="3">
    <name type="scientific">Drosophila melanogaster</name>
    <name type="common">Fruit fly</name>
    <dbReference type="NCBI Taxonomy" id="7227"/>
    <lineage>
        <taxon>Eukaryota</taxon>
        <taxon>Metazoa</taxon>
        <taxon>Ecdysozoa</taxon>
        <taxon>Arthropoda</taxon>
        <taxon>Hexapoda</taxon>
        <taxon>Insecta</taxon>
        <taxon>Pterygota</taxon>
        <taxon>Neoptera</taxon>
        <taxon>Endopterygota</taxon>
        <taxon>Diptera</taxon>
        <taxon>Brachycera</taxon>
        <taxon>Muscomorpha</taxon>
        <taxon>Ephydroidea</taxon>
        <taxon>Drosophilidae</taxon>
        <taxon>Drosophila</taxon>
        <taxon>Sophophora</taxon>
    </lineage>
</organism>
<dbReference type="PeptideAtlas" id="D7QZ78"/>
<keyword evidence="1" id="KW-1133">Transmembrane helix</keyword>
<protein>
    <submittedName>
        <fullName evidence="3">Envelope glycoprotein</fullName>
    </submittedName>
</protein>
<keyword evidence="3" id="KW-0946">Virion</keyword>
<gene>
    <name evidence="3" type="primary">env</name>
</gene>